<dbReference type="PANTHER" id="PTHR46696">
    <property type="entry name" value="P450, PUTATIVE (EUROFUNG)-RELATED"/>
    <property type="match status" value="1"/>
</dbReference>
<evidence type="ECO:0000256" key="3">
    <source>
        <dbReference type="ARBA" id="ARBA00022723"/>
    </source>
</evidence>
<protein>
    <submittedName>
        <fullName evidence="9">Cytochrome P450</fullName>
    </submittedName>
</protein>
<dbReference type="GO" id="GO:0004497">
    <property type="term" value="F:monooxygenase activity"/>
    <property type="evidence" value="ECO:0007669"/>
    <property type="project" value="UniProtKB-KW"/>
</dbReference>
<dbReference type="InterPro" id="IPR002397">
    <property type="entry name" value="Cyt_P450_B"/>
</dbReference>
<evidence type="ECO:0000256" key="1">
    <source>
        <dbReference type="ARBA" id="ARBA00010617"/>
    </source>
</evidence>
<dbReference type="Pfam" id="PF00067">
    <property type="entry name" value="p450"/>
    <property type="match status" value="1"/>
</dbReference>
<evidence type="ECO:0000256" key="8">
    <source>
        <dbReference type="SAM" id="MobiDB-lite"/>
    </source>
</evidence>
<dbReference type="AlphaFoldDB" id="A0A2T0TFY1"/>
<dbReference type="InterPro" id="IPR017972">
    <property type="entry name" value="Cyt_P450_CS"/>
</dbReference>
<organism evidence="9 10">
    <name type="scientific">Umezawaea tangerina</name>
    <dbReference type="NCBI Taxonomy" id="84725"/>
    <lineage>
        <taxon>Bacteria</taxon>
        <taxon>Bacillati</taxon>
        <taxon>Actinomycetota</taxon>
        <taxon>Actinomycetes</taxon>
        <taxon>Pseudonocardiales</taxon>
        <taxon>Pseudonocardiaceae</taxon>
        <taxon>Umezawaea</taxon>
    </lineage>
</organism>
<keyword evidence="2 7" id="KW-0349">Heme</keyword>
<name>A0A2T0TFY1_9PSEU</name>
<dbReference type="GO" id="GO:0020037">
    <property type="term" value="F:heme binding"/>
    <property type="evidence" value="ECO:0007669"/>
    <property type="project" value="InterPro"/>
</dbReference>
<evidence type="ECO:0000313" key="9">
    <source>
        <dbReference type="EMBL" id="PRY44586.1"/>
    </source>
</evidence>
<sequence length="418" mass="45119">MQSTGDPARVPAPLATDLDGGCPVDVGETNGVGPARRGRLTSGIEAWLVTRYDEVDAALVDPRLVLSAPDVEAELVARGELPRRFAGQLQRARRSLLSTDPPEHTRLRRLVASSFTARRVDALRPRAEQVCEDLALALGKESASGDAVDLVDSYALPLPVVMICELLGVPTEDREDFRKWTNAIVFDQGDGPAVARYQAASASLDDYFGALVERKRDHPADDLTSALVAAHDGGSSLDAAELRTMLALLLVAGHETTVNLIGSSVLTLLRSPRQFAALRAHPELMADAVEECLRHVGPVGFSSLRFTTADLELGEVTIPAGQAVALGLWAADHDRGRFPDPAEFDIGRPDNRHLAFGRGAHFCVGANLARMEAQVAVHTLLRHFDDVSLAVPENELRWRMANTRGLVELPVRLTATIP</sequence>
<dbReference type="Gene3D" id="1.10.630.10">
    <property type="entry name" value="Cytochrome P450"/>
    <property type="match status" value="1"/>
</dbReference>
<dbReference type="RefSeq" id="WP_146174666.1">
    <property type="nucleotide sequence ID" value="NZ_PVTF01000002.1"/>
</dbReference>
<keyword evidence="6 7" id="KW-0503">Monooxygenase</keyword>
<keyword evidence="3 7" id="KW-0479">Metal-binding</keyword>
<dbReference type="PROSITE" id="PS00086">
    <property type="entry name" value="CYTOCHROME_P450"/>
    <property type="match status" value="1"/>
</dbReference>
<keyword evidence="5 7" id="KW-0408">Iron</keyword>
<proteinExistence type="inferred from homology"/>
<dbReference type="Proteomes" id="UP000239494">
    <property type="component" value="Unassembled WGS sequence"/>
</dbReference>
<comment type="similarity">
    <text evidence="1 7">Belongs to the cytochrome P450 family.</text>
</comment>
<accession>A0A2T0TFY1</accession>
<dbReference type="PANTHER" id="PTHR46696:SF1">
    <property type="entry name" value="CYTOCHROME P450 YJIB-RELATED"/>
    <property type="match status" value="1"/>
</dbReference>
<evidence type="ECO:0000256" key="4">
    <source>
        <dbReference type="ARBA" id="ARBA00023002"/>
    </source>
</evidence>
<dbReference type="OrthoDB" id="3665617at2"/>
<evidence type="ECO:0000256" key="2">
    <source>
        <dbReference type="ARBA" id="ARBA00022617"/>
    </source>
</evidence>
<dbReference type="EMBL" id="PVTF01000002">
    <property type="protein sequence ID" value="PRY44586.1"/>
    <property type="molecule type" value="Genomic_DNA"/>
</dbReference>
<evidence type="ECO:0000256" key="6">
    <source>
        <dbReference type="ARBA" id="ARBA00023033"/>
    </source>
</evidence>
<dbReference type="CDD" id="cd11029">
    <property type="entry name" value="CYP107-like"/>
    <property type="match status" value="1"/>
</dbReference>
<dbReference type="SUPFAM" id="SSF48264">
    <property type="entry name" value="Cytochrome P450"/>
    <property type="match status" value="1"/>
</dbReference>
<comment type="caution">
    <text evidence="9">The sequence shown here is derived from an EMBL/GenBank/DDBJ whole genome shotgun (WGS) entry which is preliminary data.</text>
</comment>
<reference evidence="9 10" key="1">
    <citation type="submission" date="2018-03" db="EMBL/GenBank/DDBJ databases">
        <title>Genomic Encyclopedia of Archaeal and Bacterial Type Strains, Phase II (KMG-II): from individual species to whole genera.</title>
        <authorList>
            <person name="Goeker M."/>
        </authorList>
    </citation>
    <scope>NUCLEOTIDE SEQUENCE [LARGE SCALE GENOMIC DNA]</scope>
    <source>
        <strain evidence="9 10">DSM 44720</strain>
    </source>
</reference>
<dbReference type="GO" id="GO:0016705">
    <property type="term" value="F:oxidoreductase activity, acting on paired donors, with incorporation or reduction of molecular oxygen"/>
    <property type="evidence" value="ECO:0007669"/>
    <property type="project" value="InterPro"/>
</dbReference>
<keyword evidence="10" id="KW-1185">Reference proteome</keyword>
<dbReference type="FunFam" id="1.10.630.10:FF:000018">
    <property type="entry name" value="Cytochrome P450 monooxygenase"/>
    <property type="match status" value="1"/>
</dbReference>
<evidence type="ECO:0000256" key="5">
    <source>
        <dbReference type="ARBA" id="ARBA00023004"/>
    </source>
</evidence>
<evidence type="ECO:0000256" key="7">
    <source>
        <dbReference type="RuleBase" id="RU000461"/>
    </source>
</evidence>
<dbReference type="InterPro" id="IPR001128">
    <property type="entry name" value="Cyt_P450"/>
</dbReference>
<dbReference type="InterPro" id="IPR036396">
    <property type="entry name" value="Cyt_P450_sf"/>
</dbReference>
<gene>
    <name evidence="9" type="ORF">CLV43_102151</name>
</gene>
<keyword evidence="4 7" id="KW-0560">Oxidoreductase</keyword>
<dbReference type="PRINTS" id="PR00359">
    <property type="entry name" value="BP450"/>
</dbReference>
<feature type="region of interest" description="Disordered" evidence="8">
    <location>
        <begin position="1"/>
        <end position="23"/>
    </location>
</feature>
<dbReference type="GO" id="GO:0005506">
    <property type="term" value="F:iron ion binding"/>
    <property type="evidence" value="ECO:0007669"/>
    <property type="project" value="InterPro"/>
</dbReference>
<evidence type="ECO:0000313" key="10">
    <source>
        <dbReference type="Proteomes" id="UP000239494"/>
    </source>
</evidence>